<dbReference type="InterPro" id="IPR011324">
    <property type="entry name" value="Cytotoxic_necrot_fac-like_cat"/>
</dbReference>
<protein>
    <recommendedName>
        <fullName evidence="10">Purine nucleoside phosphorylase</fullName>
    </recommendedName>
</protein>
<evidence type="ECO:0000256" key="6">
    <source>
        <dbReference type="ARBA" id="ARBA00022833"/>
    </source>
</evidence>
<dbReference type="PANTHER" id="PTHR30616:SF2">
    <property type="entry name" value="PURINE NUCLEOSIDE PHOSPHORYLASE LACC1"/>
    <property type="match status" value="1"/>
</dbReference>
<evidence type="ECO:0000256" key="8">
    <source>
        <dbReference type="ARBA" id="ARBA00048968"/>
    </source>
</evidence>
<dbReference type="PANTHER" id="PTHR30616">
    <property type="entry name" value="UNCHARACTERIZED PROTEIN YFIH"/>
    <property type="match status" value="1"/>
</dbReference>
<dbReference type="Proteomes" id="UP001063350">
    <property type="component" value="Chromosome"/>
</dbReference>
<dbReference type="CDD" id="cd16833">
    <property type="entry name" value="YfiH"/>
    <property type="match status" value="1"/>
</dbReference>
<name>A0A915TZZ4_9BACT</name>
<dbReference type="Pfam" id="PF02578">
    <property type="entry name" value="Cu-oxidase_4"/>
    <property type="match status" value="1"/>
</dbReference>
<keyword evidence="6" id="KW-0862">Zinc</keyword>
<evidence type="ECO:0000313" key="12">
    <source>
        <dbReference type="Proteomes" id="UP001063350"/>
    </source>
</evidence>
<sequence length="232" mass="25525">MLNRHGGVSKKPYDSLNLGLYVGDRNEDVARNRRSVKHLLGLTHLVSARQVHGTGIKVVEDISADVEIDNCDALVTSQPGVGLLIQQADCQAVLLHDPIRHVVAAIHCGWRGSVANIIARTITSMQLHFGVEPPNLRGVISPSLGPCCAEFVNFRSELPPGLHRYQWKRNYFDFWKISRDQLQQAGVPDRQIDITGICTCCSLDFFSYRRAVKEGNGVTGRNGSVIGLPMSG</sequence>
<proteinExistence type="inferred from homology"/>
<evidence type="ECO:0000256" key="5">
    <source>
        <dbReference type="ARBA" id="ARBA00022801"/>
    </source>
</evidence>
<evidence type="ECO:0000256" key="2">
    <source>
        <dbReference type="ARBA" id="ARBA00007353"/>
    </source>
</evidence>
<gene>
    <name evidence="11" type="ORF">GF1_02680</name>
</gene>
<dbReference type="KEGG" id="ddu:GF1_02680"/>
<dbReference type="AlphaFoldDB" id="A0A915TZZ4"/>
<dbReference type="Gene3D" id="3.60.140.10">
    <property type="entry name" value="CNF1/YfiH-like putative cysteine hydrolases"/>
    <property type="match status" value="1"/>
</dbReference>
<evidence type="ECO:0000256" key="1">
    <source>
        <dbReference type="ARBA" id="ARBA00000553"/>
    </source>
</evidence>
<evidence type="ECO:0000313" key="11">
    <source>
        <dbReference type="EMBL" id="BCO07892.1"/>
    </source>
</evidence>
<reference evidence="11" key="1">
    <citation type="submission" date="2020-12" db="EMBL/GenBank/DDBJ databases">
        <title>Desulfobium dissulfuricans gen. nov., sp. nov., a novel mesophilic, sulfate-reducing bacterium isolated from a deep-sea hydrothermal vent.</title>
        <authorList>
            <person name="Hashimoto Y."/>
            <person name="Tame A."/>
            <person name="Sawayama S."/>
            <person name="Miyazaki J."/>
            <person name="Takai K."/>
            <person name="Nakagawa S."/>
        </authorList>
    </citation>
    <scope>NUCLEOTIDE SEQUENCE</scope>
    <source>
        <strain evidence="11">GF1</strain>
    </source>
</reference>
<dbReference type="InterPro" id="IPR038371">
    <property type="entry name" value="Cu_polyphenol_OxRdtase_sf"/>
</dbReference>
<dbReference type="InterPro" id="IPR003730">
    <property type="entry name" value="Cu_polyphenol_OxRdtase"/>
</dbReference>
<keyword evidence="12" id="KW-1185">Reference proteome</keyword>
<evidence type="ECO:0000256" key="7">
    <source>
        <dbReference type="ARBA" id="ARBA00047989"/>
    </source>
</evidence>
<organism evidence="11 12">
    <name type="scientific">Desulfolithobacter dissulfuricans</name>
    <dbReference type="NCBI Taxonomy" id="2795293"/>
    <lineage>
        <taxon>Bacteria</taxon>
        <taxon>Pseudomonadati</taxon>
        <taxon>Thermodesulfobacteriota</taxon>
        <taxon>Desulfobulbia</taxon>
        <taxon>Desulfobulbales</taxon>
        <taxon>Desulfobulbaceae</taxon>
        <taxon>Desulfolithobacter</taxon>
    </lineage>
</organism>
<accession>A0A915TZZ4</accession>
<comment type="catalytic activity">
    <reaction evidence="8">
        <text>adenosine + phosphate = alpha-D-ribose 1-phosphate + adenine</text>
        <dbReference type="Rhea" id="RHEA:27642"/>
        <dbReference type="ChEBI" id="CHEBI:16335"/>
        <dbReference type="ChEBI" id="CHEBI:16708"/>
        <dbReference type="ChEBI" id="CHEBI:43474"/>
        <dbReference type="ChEBI" id="CHEBI:57720"/>
        <dbReference type="EC" id="2.4.2.1"/>
    </reaction>
    <physiologicalReaction direction="left-to-right" evidence="8">
        <dbReference type="Rhea" id="RHEA:27643"/>
    </physiologicalReaction>
</comment>
<evidence type="ECO:0000256" key="4">
    <source>
        <dbReference type="ARBA" id="ARBA00022723"/>
    </source>
</evidence>
<dbReference type="EMBL" id="AP024233">
    <property type="protein sequence ID" value="BCO07892.1"/>
    <property type="molecule type" value="Genomic_DNA"/>
</dbReference>
<dbReference type="GO" id="GO:0017061">
    <property type="term" value="F:S-methyl-5-thioadenosine phosphorylase activity"/>
    <property type="evidence" value="ECO:0007669"/>
    <property type="project" value="UniProtKB-EC"/>
</dbReference>
<comment type="catalytic activity">
    <reaction evidence="7">
        <text>adenosine + H2O + H(+) = inosine + NH4(+)</text>
        <dbReference type="Rhea" id="RHEA:24408"/>
        <dbReference type="ChEBI" id="CHEBI:15377"/>
        <dbReference type="ChEBI" id="CHEBI:15378"/>
        <dbReference type="ChEBI" id="CHEBI:16335"/>
        <dbReference type="ChEBI" id="CHEBI:17596"/>
        <dbReference type="ChEBI" id="CHEBI:28938"/>
        <dbReference type="EC" id="3.5.4.4"/>
    </reaction>
    <physiologicalReaction direction="left-to-right" evidence="7">
        <dbReference type="Rhea" id="RHEA:24409"/>
    </physiologicalReaction>
</comment>
<keyword evidence="3" id="KW-0808">Transferase</keyword>
<dbReference type="NCBIfam" id="TIGR00726">
    <property type="entry name" value="peptidoglycan editing factor PgeF"/>
    <property type="match status" value="1"/>
</dbReference>
<evidence type="ECO:0000256" key="9">
    <source>
        <dbReference type="ARBA" id="ARBA00049893"/>
    </source>
</evidence>
<dbReference type="GO" id="GO:0016787">
    <property type="term" value="F:hydrolase activity"/>
    <property type="evidence" value="ECO:0007669"/>
    <property type="project" value="UniProtKB-KW"/>
</dbReference>
<evidence type="ECO:0000256" key="3">
    <source>
        <dbReference type="ARBA" id="ARBA00022679"/>
    </source>
</evidence>
<comment type="catalytic activity">
    <reaction evidence="9">
        <text>S-methyl-5'-thioadenosine + phosphate = 5-(methylsulfanyl)-alpha-D-ribose 1-phosphate + adenine</text>
        <dbReference type="Rhea" id="RHEA:11852"/>
        <dbReference type="ChEBI" id="CHEBI:16708"/>
        <dbReference type="ChEBI" id="CHEBI:17509"/>
        <dbReference type="ChEBI" id="CHEBI:43474"/>
        <dbReference type="ChEBI" id="CHEBI:58533"/>
        <dbReference type="EC" id="2.4.2.28"/>
    </reaction>
    <physiologicalReaction direction="left-to-right" evidence="9">
        <dbReference type="Rhea" id="RHEA:11853"/>
    </physiologicalReaction>
</comment>
<comment type="similarity">
    <text evidence="2 10">Belongs to the purine nucleoside phosphorylase YfiH/LACC1 family.</text>
</comment>
<dbReference type="SUPFAM" id="SSF64438">
    <property type="entry name" value="CNF1/YfiH-like putative cysteine hydrolases"/>
    <property type="match status" value="1"/>
</dbReference>
<keyword evidence="5" id="KW-0378">Hydrolase</keyword>
<comment type="catalytic activity">
    <reaction evidence="1">
        <text>inosine + phosphate = alpha-D-ribose 1-phosphate + hypoxanthine</text>
        <dbReference type="Rhea" id="RHEA:27646"/>
        <dbReference type="ChEBI" id="CHEBI:17368"/>
        <dbReference type="ChEBI" id="CHEBI:17596"/>
        <dbReference type="ChEBI" id="CHEBI:43474"/>
        <dbReference type="ChEBI" id="CHEBI:57720"/>
        <dbReference type="EC" id="2.4.2.1"/>
    </reaction>
    <physiologicalReaction direction="left-to-right" evidence="1">
        <dbReference type="Rhea" id="RHEA:27647"/>
    </physiologicalReaction>
</comment>
<evidence type="ECO:0000256" key="10">
    <source>
        <dbReference type="RuleBase" id="RU361274"/>
    </source>
</evidence>
<dbReference type="GO" id="GO:0005507">
    <property type="term" value="F:copper ion binding"/>
    <property type="evidence" value="ECO:0007669"/>
    <property type="project" value="TreeGrafter"/>
</dbReference>
<keyword evidence="4" id="KW-0479">Metal-binding</keyword>